<sequence>MDSPLMRGLTRLADLMLLNVLALVCSIPIVTIGASSSALYYAMGHLIHDEGTPTRDFFRSFKQNFVQATGLWLLFLAAGAALGFAFVYYLTTQMTGGMVLLMLSSLVLLLWGLMLTWVFPLQAKFTNTFWKTLNNALLLSVAYLPRTLAALVVNLIPVLLYLFYPQLFIMAGILWFALWFSVATWINLKLLQKPMDKMIQATEENAAE</sequence>
<feature type="transmembrane region" description="Helical" evidence="1">
    <location>
        <begin position="96"/>
        <end position="119"/>
    </location>
</feature>
<reference evidence="2" key="2">
    <citation type="journal article" date="2021" name="PeerJ">
        <title>Extensive microbial diversity within the chicken gut microbiome revealed by metagenomics and culture.</title>
        <authorList>
            <person name="Gilroy R."/>
            <person name="Ravi A."/>
            <person name="Getino M."/>
            <person name="Pursley I."/>
            <person name="Horton D.L."/>
            <person name="Alikhan N.F."/>
            <person name="Baker D."/>
            <person name="Gharbi K."/>
            <person name="Hall N."/>
            <person name="Watson M."/>
            <person name="Adriaenssens E.M."/>
            <person name="Foster-Nyarko E."/>
            <person name="Jarju S."/>
            <person name="Secka A."/>
            <person name="Antonio M."/>
            <person name="Oren A."/>
            <person name="Chaudhuri R.R."/>
            <person name="La Ragione R."/>
            <person name="Hildebrand F."/>
            <person name="Pallen M.J."/>
        </authorList>
    </citation>
    <scope>NUCLEOTIDE SEQUENCE</scope>
    <source>
        <strain evidence="2">ChiSjej2B20-13462</strain>
    </source>
</reference>
<dbReference type="Pfam" id="PF04854">
    <property type="entry name" value="DUF624"/>
    <property type="match status" value="1"/>
</dbReference>
<feature type="transmembrane region" description="Helical" evidence="1">
    <location>
        <begin position="140"/>
        <end position="162"/>
    </location>
</feature>
<dbReference type="AlphaFoldDB" id="A0A9D0Z7T5"/>
<evidence type="ECO:0000313" key="2">
    <source>
        <dbReference type="EMBL" id="HIQ69463.1"/>
    </source>
</evidence>
<evidence type="ECO:0000256" key="1">
    <source>
        <dbReference type="SAM" id="Phobius"/>
    </source>
</evidence>
<keyword evidence="1" id="KW-1133">Transmembrane helix</keyword>
<protein>
    <submittedName>
        <fullName evidence="2">YesL family protein</fullName>
    </submittedName>
</protein>
<dbReference type="EMBL" id="DVFN01000059">
    <property type="protein sequence ID" value="HIQ69463.1"/>
    <property type="molecule type" value="Genomic_DNA"/>
</dbReference>
<proteinExistence type="predicted"/>
<comment type="caution">
    <text evidence="2">The sequence shown here is derived from an EMBL/GenBank/DDBJ whole genome shotgun (WGS) entry which is preliminary data.</text>
</comment>
<feature type="transmembrane region" description="Helical" evidence="1">
    <location>
        <begin position="64"/>
        <end position="90"/>
    </location>
</feature>
<organism evidence="2 3">
    <name type="scientific">Candidatus Avoscillospira stercorigallinarum</name>
    <dbReference type="NCBI Taxonomy" id="2840708"/>
    <lineage>
        <taxon>Bacteria</taxon>
        <taxon>Bacillati</taxon>
        <taxon>Bacillota</taxon>
        <taxon>Clostridia</taxon>
        <taxon>Eubacteriales</taxon>
        <taxon>Oscillospiraceae</taxon>
        <taxon>Oscillospiraceae incertae sedis</taxon>
        <taxon>Candidatus Avoscillospira</taxon>
    </lineage>
</organism>
<keyword evidence="1" id="KW-0472">Membrane</keyword>
<name>A0A9D0Z7T5_9FIRM</name>
<feature type="transmembrane region" description="Helical" evidence="1">
    <location>
        <begin position="20"/>
        <end position="43"/>
    </location>
</feature>
<gene>
    <name evidence="2" type="ORF">IAA67_03930</name>
</gene>
<feature type="transmembrane region" description="Helical" evidence="1">
    <location>
        <begin position="168"/>
        <end position="188"/>
    </location>
</feature>
<reference evidence="2" key="1">
    <citation type="submission" date="2020-10" db="EMBL/GenBank/DDBJ databases">
        <authorList>
            <person name="Gilroy R."/>
        </authorList>
    </citation>
    <scope>NUCLEOTIDE SEQUENCE</scope>
    <source>
        <strain evidence="2">ChiSjej2B20-13462</strain>
    </source>
</reference>
<keyword evidence="1" id="KW-0812">Transmembrane</keyword>
<dbReference type="InterPro" id="IPR006938">
    <property type="entry name" value="DUF624"/>
</dbReference>
<accession>A0A9D0Z7T5</accession>
<evidence type="ECO:0000313" key="3">
    <source>
        <dbReference type="Proteomes" id="UP000886874"/>
    </source>
</evidence>
<dbReference type="Proteomes" id="UP000886874">
    <property type="component" value="Unassembled WGS sequence"/>
</dbReference>